<evidence type="ECO:0000256" key="2">
    <source>
        <dbReference type="ARBA" id="ARBA00022908"/>
    </source>
</evidence>
<comment type="caution">
    <text evidence="6">The sequence shown here is derived from an EMBL/GenBank/DDBJ whole genome shotgun (WGS) entry which is preliminary data.</text>
</comment>
<name>A0A6I4TXR4_9SPHN</name>
<accession>A0A6I4TXR4</accession>
<keyword evidence="7" id="KW-1185">Reference proteome</keyword>
<feature type="non-terminal residue" evidence="6">
    <location>
        <position position="145"/>
    </location>
</feature>
<feature type="domain" description="Integrase DNA-binding" evidence="4">
    <location>
        <begin position="2"/>
        <end position="86"/>
    </location>
</feature>
<dbReference type="OrthoDB" id="7388552at2"/>
<dbReference type="Proteomes" id="UP000469430">
    <property type="component" value="Unassembled WGS sequence"/>
</dbReference>
<gene>
    <name evidence="6" type="ORF">GRI97_13690</name>
</gene>
<evidence type="ECO:0000313" key="7">
    <source>
        <dbReference type="Proteomes" id="UP000469430"/>
    </source>
</evidence>
<evidence type="ECO:0000256" key="1">
    <source>
        <dbReference type="ARBA" id="ARBA00008857"/>
    </source>
</evidence>
<dbReference type="EMBL" id="WTYJ01000002">
    <property type="protein sequence ID" value="MXP00041.1"/>
    <property type="molecule type" value="Genomic_DNA"/>
</dbReference>
<dbReference type="GO" id="GO:0015074">
    <property type="term" value="P:DNA integration"/>
    <property type="evidence" value="ECO:0007669"/>
    <property type="project" value="UniProtKB-KW"/>
</dbReference>
<dbReference type="PANTHER" id="PTHR30629:SF2">
    <property type="entry name" value="PROPHAGE INTEGRASE INTS-RELATED"/>
    <property type="match status" value="1"/>
</dbReference>
<comment type="similarity">
    <text evidence="1">Belongs to the 'phage' integrase family.</text>
</comment>
<evidence type="ECO:0000313" key="6">
    <source>
        <dbReference type="EMBL" id="MXP00041.1"/>
    </source>
</evidence>
<dbReference type="InterPro" id="IPR053876">
    <property type="entry name" value="Phage_int_M"/>
</dbReference>
<dbReference type="InterPro" id="IPR025166">
    <property type="entry name" value="Integrase_DNA_bind_dom"/>
</dbReference>
<dbReference type="InterPro" id="IPR010998">
    <property type="entry name" value="Integrase_recombinase_N"/>
</dbReference>
<dbReference type="InterPro" id="IPR050808">
    <property type="entry name" value="Phage_Integrase"/>
</dbReference>
<dbReference type="RefSeq" id="WP_161391711.1">
    <property type="nucleotide sequence ID" value="NZ_WTYJ01000002.1"/>
</dbReference>
<organism evidence="6 7">
    <name type="scientific">Croceibacterium xixiisoli</name>
    <dbReference type="NCBI Taxonomy" id="1476466"/>
    <lineage>
        <taxon>Bacteria</taxon>
        <taxon>Pseudomonadati</taxon>
        <taxon>Pseudomonadota</taxon>
        <taxon>Alphaproteobacteria</taxon>
        <taxon>Sphingomonadales</taxon>
        <taxon>Erythrobacteraceae</taxon>
        <taxon>Croceibacterium</taxon>
    </lineage>
</organism>
<dbReference type="PANTHER" id="PTHR30629">
    <property type="entry name" value="PROPHAGE INTEGRASE"/>
    <property type="match status" value="1"/>
</dbReference>
<evidence type="ECO:0000259" key="5">
    <source>
        <dbReference type="Pfam" id="PF22022"/>
    </source>
</evidence>
<reference evidence="6 7" key="1">
    <citation type="submission" date="2019-12" db="EMBL/GenBank/DDBJ databases">
        <title>Genomic-based taxomic classification of the family Erythrobacteraceae.</title>
        <authorList>
            <person name="Xu L."/>
        </authorList>
    </citation>
    <scope>NUCLEOTIDE SEQUENCE [LARGE SCALE GENOMIC DNA]</scope>
    <source>
        <strain evidence="6 7">S36</strain>
    </source>
</reference>
<dbReference type="Gene3D" id="1.10.150.130">
    <property type="match status" value="1"/>
</dbReference>
<dbReference type="Pfam" id="PF22022">
    <property type="entry name" value="Phage_int_M"/>
    <property type="match status" value="1"/>
</dbReference>
<dbReference type="GO" id="GO:0003677">
    <property type="term" value="F:DNA binding"/>
    <property type="evidence" value="ECO:0007669"/>
    <property type="project" value="UniProtKB-KW"/>
</dbReference>
<keyword evidence="2" id="KW-0229">DNA integration</keyword>
<evidence type="ECO:0000256" key="3">
    <source>
        <dbReference type="ARBA" id="ARBA00023125"/>
    </source>
</evidence>
<dbReference type="Pfam" id="PF13356">
    <property type="entry name" value="Arm-DNA-bind_3"/>
    <property type="match status" value="1"/>
</dbReference>
<dbReference type="InterPro" id="IPR038488">
    <property type="entry name" value="Integrase_DNA-bd_sf"/>
</dbReference>
<evidence type="ECO:0000259" key="4">
    <source>
        <dbReference type="Pfam" id="PF13356"/>
    </source>
</evidence>
<sequence length="145" mass="15992">MLTDLQCRKAKPAQKDYKLADARGLYLFVTKTGFRSWRWKFRFAGKEKRLVLGSYPGMSLAAAREARDAASQLLKSGVDPSLQAKQLAAMRLTEAGTTFQAIAREWHGQQTPGWAPHHAADVLKSLELHVFAKIGALPITGITSP</sequence>
<proteinExistence type="inferred from homology"/>
<feature type="domain" description="Phage integrase central" evidence="5">
    <location>
        <begin position="99"/>
        <end position="145"/>
    </location>
</feature>
<keyword evidence="3 6" id="KW-0238">DNA-binding</keyword>
<dbReference type="AlphaFoldDB" id="A0A6I4TXR4"/>
<protein>
    <submittedName>
        <fullName evidence="6">Integrase arm-type DNA-binding domain-containing protein</fullName>
    </submittedName>
</protein>
<dbReference type="Gene3D" id="3.30.160.390">
    <property type="entry name" value="Integrase, DNA-binding domain"/>
    <property type="match status" value="1"/>
</dbReference>